<evidence type="ECO:0000256" key="4">
    <source>
        <dbReference type="ARBA" id="ARBA00023136"/>
    </source>
</evidence>
<comment type="subcellular location">
    <subcellularLocation>
        <location evidence="1">Membrane</location>
        <topology evidence="1">Multi-pass membrane protein</topology>
    </subcellularLocation>
</comment>
<keyword evidence="3 5" id="KW-1133">Transmembrane helix</keyword>
<evidence type="ECO:0000256" key="5">
    <source>
        <dbReference type="SAM" id="Phobius"/>
    </source>
</evidence>
<keyword evidence="7" id="KW-1185">Reference proteome</keyword>
<evidence type="ECO:0008006" key="8">
    <source>
        <dbReference type="Google" id="ProtNLM"/>
    </source>
</evidence>
<sequence>MCQVIITCRSLLWTLLSIATTQIMIASVFSPSWLVGYERAPTLAPTLTDLDNRTVLGKAIGKEADTEPFSPTIGLINRCTRLRKFQEILNRDNCATYVTDFGMPNSQFPDAWKASLIFFSIGGILLVYTMGAAVMSVCVQAMCGKSIYTLSGLMQSIAGVFCSIGVVLYPVGWASDKVKFYCGEEASAFYYDQCSFGWSFYMAIVGVILVFGCSVLSIGADHATTSRRVEEEIVEGKALICVMA</sequence>
<feature type="transmembrane region" description="Helical" evidence="5">
    <location>
        <begin position="198"/>
        <end position="218"/>
    </location>
</feature>
<dbReference type="PANTHER" id="PTHR12489:SF19">
    <property type="entry name" value="LHFPL TETRASPAN SUBFAMILY MEMBER 2 PROTEIN"/>
    <property type="match status" value="1"/>
</dbReference>
<gene>
    <name evidence="6" type="ORF">DPMN_138315</name>
</gene>
<evidence type="ECO:0000256" key="3">
    <source>
        <dbReference type="ARBA" id="ARBA00022989"/>
    </source>
</evidence>
<dbReference type="InterPro" id="IPR019372">
    <property type="entry name" value="LHFPL"/>
</dbReference>
<evidence type="ECO:0000256" key="2">
    <source>
        <dbReference type="ARBA" id="ARBA00022692"/>
    </source>
</evidence>
<evidence type="ECO:0000256" key="1">
    <source>
        <dbReference type="ARBA" id="ARBA00004141"/>
    </source>
</evidence>
<dbReference type="AlphaFoldDB" id="A0A9D4G3N8"/>
<reference evidence="6" key="2">
    <citation type="submission" date="2020-11" db="EMBL/GenBank/DDBJ databases">
        <authorList>
            <person name="McCartney M.A."/>
            <person name="Auch B."/>
            <person name="Kono T."/>
            <person name="Mallez S."/>
            <person name="Becker A."/>
            <person name="Gohl D.M."/>
            <person name="Silverstein K.A.T."/>
            <person name="Koren S."/>
            <person name="Bechman K.B."/>
            <person name="Herman A."/>
            <person name="Abrahante J.E."/>
            <person name="Garbe J."/>
        </authorList>
    </citation>
    <scope>NUCLEOTIDE SEQUENCE</scope>
    <source>
        <strain evidence="6">Duluth1</strain>
        <tissue evidence="6">Whole animal</tissue>
    </source>
</reference>
<accession>A0A9D4G3N8</accession>
<feature type="transmembrane region" description="Helical" evidence="5">
    <location>
        <begin position="114"/>
        <end position="135"/>
    </location>
</feature>
<dbReference type="OrthoDB" id="10048434at2759"/>
<keyword evidence="4 5" id="KW-0472">Membrane</keyword>
<dbReference type="GO" id="GO:0016020">
    <property type="term" value="C:membrane"/>
    <property type="evidence" value="ECO:0007669"/>
    <property type="project" value="UniProtKB-SubCell"/>
</dbReference>
<evidence type="ECO:0000313" key="6">
    <source>
        <dbReference type="EMBL" id="KAH3809933.1"/>
    </source>
</evidence>
<dbReference type="Proteomes" id="UP000828390">
    <property type="component" value="Unassembled WGS sequence"/>
</dbReference>
<reference evidence="6" key="1">
    <citation type="journal article" date="2019" name="bioRxiv">
        <title>The Genome of the Zebra Mussel, Dreissena polymorpha: A Resource for Invasive Species Research.</title>
        <authorList>
            <person name="McCartney M.A."/>
            <person name="Auch B."/>
            <person name="Kono T."/>
            <person name="Mallez S."/>
            <person name="Zhang Y."/>
            <person name="Obille A."/>
            <person name="Becker A."/>
            <person name="Abrahante J.E."/>
            <person name="Garbe J."/>
            <person name="Badalamenti J.P."/>
            <person name="Herman A."/>
            <person name="Mangelson H."/>
            <person name="Liachko I."/>
            <person name="Sullivan S."/>
            <person name="Sone E.D."/>
            <person name="Koren S."/>
            <person name="Silverstein K.A.T."/>
            <person name="Beckman K.B."/>
            <person name="Gohl D.M."/>
        </authorList>
    </citation>
    <scope>NUCLEOTIDE SEQUENCE</scope>
    <source>
        <strain evidence="6">Duluth1</strain>
        <tissue evidence="6">Whole animal</tissue>
    </source>
</reference>
<keyword evidence="2 5" id="KW-0812">Transmembrane</keyword>
<comment type="caution">
    <text evidence="6">The sequence shown here is derived from an EMBL/GenBank/DDBJ whole genome shotgun (WGS) entry which is preliminary data.</text>
</comment>
<dbReference type="Pfam" id="PF10242">
    <property type="entry name" value="L_HMGIC_fpl"/>
    <property type="match status" value="1"/>
</dbReference>
<name>A0A9D4G3N8_DREPO</name>
<proteinExistence type="predicted"/>
<protein>
    <recommendedName>
        <fullName evidence="8">Lipoma HMGIC fusion partner-like 2 protein</fullName>
    </recommendedName>
</protein>
<dbReference type="EMBL" id="JAIWYP010000006">
    <property type="protein sequence ID" value="KAH3809933.1"/>
    <property type="molecule type" value="Genomic_DNA"/>
</dbReference>
<feature type="transmembrane region" description="Helical" evidence="5">
    <location>
        <begin position="147"/>
        <end position="171"/>
    </location>
</feature>
<evidence type="ECO:0000313" key="7">
    <source>
        <dbReference type="Proteomes" id="UP000828390"/>
    </source>
</evidence>
<dbReference type="Gene3D" id="1.20.140.150">
    <property type="match status" value="1"/>
</dbReference>
<feature type="transmembrane region" description="Helical" evidence="5">
    <location>
        <begin position="12"/>
        <end position="34"/>
    </location>
</feature>
<dbReference type="PANTHER" id="PTHR12489">
    <property type="entry name" value="LIPOMA HMGIC FUSION PARTNER-LIKE PROTEIN"/>
    <property type="match status" value="1"/>
</dbReference>
<organism evidence="6 7">
    <name type="scientific">Dreissena polymorpha</name>
    <name type="common">Zebra mussel</name>
    <name type="synonym">Mytilus polymorpha</name>
    <dbReference type="NCBI Taxonomy" id="45954"/>
    <lineage>
        <taxon>Eukaryota</taxon>
        <taxon>Metazoa</taxon>
        <taxon>Spiralia</taxon>
        <taxon>Lophotrochozoa</taxon>
        <taxon>Mollusca</taxon>
        <taxon>Bivalvia</taxon>
        <taxon>Autobranchia</taxon>
        <taxon>Heteroconchia</taxon>
        <taxon>Euheterodonta</taxon>
        <taxon>Imparidentia</taxon>
        <taxon>Neoheterodontei</taxon>
        <taxon>Myida</taxon>
        <taxon>Dreissenoidea</taxon>
        <taxon>Dreissenidae</taxon>
        <taxon>Dreissena</taxon>
    </lineage>
</organism>